<keyword evidence="3" id="KW-1185">Reference proteome</keyword>
<dbReference type="Pfam" id="PF05800">
    <property type="entry name" value="GvpO"/>
    <property type="match status" value="1"/>
</dbReference>
<dbReference type="InterPro" id="IPR008634">
    <property type="entry name" value="Gas-vesicle_GvpO"/>
</dbReference>
<evidence type="ECO:0000313" key="2">
    <source>
        <dbReference type="EMBL" id="GAA1971653.1"/>
    </source>
</evidence>
<reference evidence="2 3" key="1">
    <citation type="journal article" date="2019" name="Int. J. Syst. Evol. Microbiol.">
        <title>The Global Catalogue of Microorganisms (GCM) 10K type strain sequencing project: providing services to taxonomists for standard genome sequencing and annotation.</title>
        <authorList>
            <consortium name="The Broad Institute Genomics Platform"/>
            <consortium name="The Broad Institute Genome Sequencing Center for Infectious Disease"/>
            <person name="Wu L."/>
            <person name="Ma J."/>
        </authorList>
    </citation>
    <scope>NUCLEOTIDE SEQUENCE [LARGE SCALE GENOMIC DNA]</scope>
    <source>
        <strain evidence="2 3">JCM 16013</strain>
    </source>
</reference>
<feature type="compositionally biased region" description="Basic and acidic residues" evidence="1">
    <location>
        <begin position="1"/>
        <end position="17"/>
    </location>
</feature>
<dbReference type="EMBL" id="BAAAQM010000017">
    <property type="protein sequence ID" value="GAA1971653.1"/>
    <property type="molecule type" value="Genomic_DNA"/>
</dbReference>
<proteinExistence type="predicted"/>
<feature type="compositionally biased region" description="Basic and acidic residues" evidence="1">
    <location>
        <begin position="93"/>
        <end position="104"/>
    </location>
</feature>
<evidence type="ECO:0000256" key="1">
    <source>
        <dbReference type="SAM" id="MobiDB-lite"/>
    </source>
</evidence>
<feature type="compositionally biased region" description="Low complexity" evidence="1">
    <location>
        <begin position="69"/>
        <end position="89"/>
    </location>
</feature>
<feature type="region of interest" description="Disordered" evidence="1">
    <location>
        <begin position="1"/>
        <end position="104"/>
    </location>
</feature>
<gene>
    <name evidence="2" type="ORF">GCM10009838_33780</name>
</gene>
<accession>A0ABN2RMD3</accession>
<evidence type="ECO:0008006" key="4">
    <source>
        <dbReference type="Google" id="ProtNLM"/>
    </source>
</evidence>
<organism evidence="2 3">
    <name type="scientific">Catenulispora subtropica</name>
    <dbReference type="NCBI Taxonomy" id="450798"/>
    <lineage>
        <taxon>Bacteria</taxon>
        <taxon>Bacillati</taxon>
        <taxon>Actinomycetota</taxon>
        <taxon>Actinomycetes</taxon>
        <taxon>Catenulisporales</taxon>
        <taxon>Catenulisporaceae</taxon>
        <taxon>Catenulispora</taxon>
    </lineage>
</organism>
<evidence type="ECO:0000313" key="3">
    <source>
        <dbReference type="Proteomes" id="UP001499854"/>
    </source>
</evidence>
<name>A0ABN2RMD3_9ACTN</name>
<dbReference type="Proteomes" id="UP001499854">
    <property type="component" value="Unassembled WGS sequence"/>
</dbReference>
<dbReference type="RefSeq" id="WP_344657980.1">
    <property type="nucleotide sequence ID" value="NZ_BAAAQM010000017.1"/>
</dbReference>
<comment type="caution">
    <text evidence="2">The sequence shown here is derived from an EMBL/GenBank/DDBJ whole genome shotgun (WGS) entry which is preliminary data.</text>
</comment>
<protein>
    <recommendedName>
        <fullName evidence="4">Gas vesicle synthesis family protein</fullName>
    </recommendedName>
</protein>
<sequence>MPEHETESAASRGEKKTTGPARRRQAAEPKRSAPKRSERDHSERERSEPKRSARRDTAGEDTRSRSRPRSAGASAVDARKASSAAARYAQELTGRRPESITSLERTDDGWQVGVEVVESRRIPDSTDILAVYQIALDRQGDLVSYRRESRYHRGRVERSSDE</sequence>
<feature type="compositionally biased region" description="Basic and acidic residues" evidence="1">
    <location>
        <begin position="25"/>
        <end position="64"/>
    </location>
</feature>